<dbReference type="KEGG" id="bvg:104882819"/>
<evidence type="ECO:0000313" key="4">
    <source>
        <dbReference type="Proteomes" id="UP000035740"/>
    </source>
</evidence>
<comment type="caution">
    <text evidence="3">The sequence shown here is derived from an EMBL/GenBank/DDBJ whole genome shotgun (WGS) entry which is preliminary data.</text>
</comment>
<dbReference type="CDD" id="cd00132">
    <property type="entry name" value="CRIB"/>
    <property type="match status" value="1"/>
</dbReference>
<dbReference type="AlphaFoldDB" id="A0A7G2RLZ3"/>
<dbReference type="PROSITE" id="PS50108">
    <property type="entry name" value="CRIB"/>
    <property type="match status" value="1"/>
</dbReference>
<organism evidence="3 4">
    <name type="scientific">Beta vulgaris subsp. vulgaris</name>
    <name type="common">Beet</name>
    <dbReference type="NCBI Taxonomy" id="3555"/>
    <lineage>
        <taxon>Eukaryota</taxon>
        <taxon>Viridiplantae</taxon>
        <taxon>Streptophyta</taxon>
        <taxon>Embryophyta</taxon>
        <taxon>Tracheophyta</taxon>
        <taxon>Spermatophyta</taxon>
        <taxon>Magnoliopsida</taxon>
        <taxon>eudicotyledons</taxon>
        <taxon>Gunneridae</taxon>
        <taxon>Pentapetalae</taxon>
        <taxon>Caryophyllales</taxon>
        <taxon>Chenopodiaceae</taxon>
        <taxon>Betoideae</taxon>
        <taxon>Beta</taxon>
    </lineage>
</organism>
<proteinExistence type="predicted"/>
<gene>
    <name evidence="3" type="ORF">BVRB_8g200180</name>
</gene>
<sequence length="160" mass="17442">MTTKIRGMCKGSFKYISQIFVVKERELEIGNPTYVKHVAHIGWDGPDGTTPSWMSEFGTGSELNMGSVGSVGGSRDQTWTSQDVTDFERSFGRQTSTAKLSNFPPTNIPTNPKKPRRKKTKSSNSSPKSGSTRSSSRSSKSRSVLGESEAGDSRRSSVNL</sequence>
<dbReference type="SMART" id="SM00285">
    <property type="entry name" value="PBD"/>
    <property type="match status" value="1"/>
</dbReference>
<evidence type="ECO:0000313" key="3">
    <source>
        <dbReference type="EMBL" id="KMS96713.1"/>
    </source>
</evidence>
<dbReference type="OrthoDB" id="4206278at2759"/>
<feature type="region of interest" description="Disordered" evidence="1">
    <location>
        <begin position="58"/>
        <end position="160"/>
    </location>
</feature>
<keyword evidence="4" id="KW-1185">Reference proteome</keyword>
<feature type="compositionally biased region" description="Basic and acidic residues" evidence="1">
    <location>
        <begin position="151"/>
        <end position="160"/>
    </location>
</feature>
<feature type="compositionally biased region" description="Polar residues" evidence="1">
    <location>
        <begin position="75"/>
        <end position="84"/>
    </location>
</feature>
<dbReference type="InterPro" id="IPR036936">
    <property type="entry name" value="CRIB_dom_sf"/>
</dbReference>
<name>A0A7G2RLZ3_BETVV</name>
<dbReference type="PANTHER" id="PTHR46325:SF20">
    <property type="entry name" value="CRIB DOMAIN-CONTAINING PROTEIN RIC10"/>
    <property type="match status" value="1"/>
</dbReference>
<dbReference type="EMBL" id="KQ090362">
    <property type="protein sequence ID" value="KMS96713.1"/>
    <property type="molecule type" value="Genomic_DNA"/>
</dbReference>
<dbReference type="Pfam" id="PF00786">
    <property type="entry name" value="PBD"/>
    <property type="match status" value="1"/>
</dbReference>
<dbReference type="Gene3D" id="3.90.810.10">
    <property type="entry name" value="CRIB domain"/>
    <property type="match status" value="1"/>
</dbReference>
<evidence type="ECO:0000256" key="1">
    <source>
        <dbReference type="SAM" id="MobiDB-lite"/>
    </source>
</evidence>
<dbReference type="InterPro" id="IPR000095">
    <property type="entry name" value="CRIB_dom"/>
</dbReference>
<dbReference type="OMA" id="WSSQGCG"/>
<dbReference type="Gramene" id="KMS96713">
    <property type="protein sequence ID" value="KMS96713"/>
    <property type="gene ID" value="BVRB_8g200180"/>
</dbReference>
<dbReference type="PANTHER" id="PTHR46325">
    <property type="entry name" value="CRIB DOMAIN-CONTAINING PROTEIN RIC8"/>
    <property type="match status" value="1"/>
</dbReference>
<accession>A0A7G2RLZ3</accession>
<feature type="domain" description="CRIB" evidence="2">
    <location>
        <begin position="29"/>
        <end position="42"/>
    </location>
</feature>
<dbReference type="Proteomes" id="UP000035740">
    <property type="component" value="Unassembled WGS sequence"/>
</dbReference>
<feature type="compositionally biased region" description="Low complexity" evidence="1">
    <location>
        <begin position="122"/>
        <end position="143"/>
    </location>
</feature>
<reference evidence="3 4" key="1">
    <citation type="journal article" date="2014" name="Nature">
        <title>The genome of the recently domesticated crop plant sugar beet (Beta vulgaris).</title>
        <authorList>
            <person name="Dohm J.C."/>
            <person name="Minoche A.E."/>
            <person name="Holtgrawe D."/>
            <person name="Capella-Gutierrez S."/>
            <person name="Zakrzewski F."/>
            <person name="Tafer H."/>
            <person name="Rupp O."/>
            <person name="Sorensen T.R."/>
            <person name="Stracke R."/>
            <person name="Reinhardt R."/>
            <person name="Goesmann A."/>
            <person name="Kraft T."/>
            <person name="Schulz B."/>
            <person name="Stadler P.F."/>
            <person name="Schmidt T."/>
            <person name="Gabaldon T."/>
            <person name="Lehrach H."/>
            <person name="Weisshaar B."/>
            <person name="Himmelbauer H."/>
        </authorList>
    </citation>
    <scope>NUCLEOTIDE SEQUENCE [LARGE SCALE GENOMIC DNA]</scope>
    <source>
        <tissue evidence="3">Taproot</tissue>
    </source>
</reference>
<evidence type="ECO:0000259" key="2">
    <source>
        <dbReference type="PROSITE" id="PS50108"/>
    </source>
</evidence>
<protein>
    <recommendedName>
        <fullName evidence="2">CRIB domain-containing protein</fullName>
    </recommendedName>
</protein>